<keyword evidence="3" id="KW-1185">Reference proteome</keyword>
<accession>A0A4S4AZM9</accession>
<proteinExistence type="predicted"/>
<keyword evidence="1" id="KW-0812">Transmembrane</keyword>
<gene>
    <name evidence="2" type="ORF">E6C76_08670</name>
</gene>
<feature type="transmembrane region" description="Helical" evidence="1">
    <location>
        <begin position="137"/>
        <end position="157"/>
    </location>
</feature>
<evidence type="ECO:0000256" key="1">
    <source>
        <dbReference type="SAM" id="Phobius"/>
    </source>
</evidence>
<dbReference type="Proteomes" id="UP000308430">
    <property type="component" value="Unassembled WGS sequence"/>
</dbReference>
<dbReference type="EMBL" id="SSOC01000003">
    <property type="protein sequence ID" value="THF65633.1"/>
    <property type="molecule type" value="Genomic_DNA"/>
</dbReference>
<organism evidence="2 3">
    <name type="scientific">Pseudothauera nasutitermitis</name>
    <dbReference type="NCBI Taxonomy" id="2565930"/>
    <lineage>
        <taxon>Bacteria</taxon>
        <taxon>Pseudomonadati</taxon>
        <taxon>Pseudomonadota</taxon>
        <taxon>Betaproteobacteria</taxon>
        <taxon>Rhodocyclales</taxon>
        <taxon>Zoogloeaceae</taxon>
        <taxon>Pseudothauera</taxon>
    </lineage>
</organism>
<dbReference type="OrthoDB" id="7222003at2"/>
<reference evidence="2 3" key="1">
    <citation type="submission" date="2019-04" db="EMBL/GenBank/DDBJ databases">
        <title>Azoarcus nasutitermitis sp. nov. isolated from termite nest.</title>
        <authorList>
            <person name="Lin S.-Y."/>
            <person name="Hameed A."/>
            <person name="Hsu Y.-H."/>
            <person name="Young C.-C."/>
        </authorList>
    </citation>
    <scope>NUCLEOTIDE SEQUENCE [LARGE SCALE GENOMIC DNA]</scope>
    <source>
        <strain evidence="2 3">CC-YHH838</strain>
    </source>
</reference>
<keyword evidence="1" id="KW-0472">Membrane</keyword>
<dbReference type="AlphaFoldDB" id="A0A4S4AZM9"/>
<evidence type="ECO:0000313" key="3">
    <source>
        <dbReference type="Proteomes" id="UP000308430"/>
    </source>
</evidence>
<protein>
    <submittedName>
        <fullName evidence="2">Uncharacterized protein</fullName>
    </submittedName>
</protein>
<name>A0A4S4AZM9_9RHOO</name>
<keyword evidence="1" id="KW-1133">Transmembrane helix</keyword>
<sequence>MSDFIHDGKRLRFWPVTGEVIGSSKHSQTQVYGGGGGGYLHQGTGYLSGGQISSSSVTCHEFWLRLDDGTEMPVSLRGVDIPLRAGQRITLIAGGPANVDEGQYCILVNHSANRYWFIYGAKGLNERYGIEVAKGRTIGLMLLYAFSLIVLDGMLGLNDWFSQSFNNDQQTLIVLGGLLAYPIYRHIRRKVRTGRLVRRLEAHLRNLALQAFGQA</sequence>
<dbReference type="RefSeq" id="WP_136347839.1">
    <property type="nucleotide sequence ID" value="NZ_SSOC01000003.1"/>
</dbReference>
<comment type="caution">
    <text evidence="2">The sequence shown here is derived from an EMBL/GenBank/DDBJ whole genome shotgun (WGS) entry which is preliminary data.</text>
</comment>
<feature type="transmembrane region" description="Helical" evidence="1">
    <location>
        <begin position="169"/>
        <end position="187"/>
    </location>
</feature>
<evidence type="ECO:0000313" key="2">
    <source>
        <dbReference type="EMBL" id="THF65633.1"/>
    </source>
</evidence>